<evidence type="ECO:0000313" key="2">
    <source>
        <dbReference type="Proteomes" id="UP000789759"/>
    </source>
</evidence>
<evidence type="ECO:0000313" key="1">
    <source>
        <dbReference type="EMBL" id="CAG8600205.1"/>
    </source>
</evidence>
<name>A0A9N9CFS4_9GLOM</name>
<reference evidence="1" key="1">
    <citation type="submission" date="2021-06" db="EMBL/GenBank/DDBJ databases">
        <authorList>
            <person name="Kallberg Y."/>
            <person name="Tangrot J."/>
            <person name="Rosling A."/>
        </authorList>
    </citation>
    <scope>NUCLEOTIDE SEQUENCE</scope>
    <source>
        <strain evidence="1">FL966</strain>
    </source>
</reference>
<dbReference type="EMBL" id="CAJVQA010004503">
    <property type="protein sequence ID" value="CAG8600205.1"/>
    <property type="molecule type" value="Genomic_DNA"/>
</dbReference>
<protein>
    <submittedName>
        <fullName evidence="1">3484_t:CDS:1</fullName>
    </submittedName>
</protein>
<accession>A0A9N9CFS4</accession>
<organism evidence="1 2">
    <name type="scientific">Cetraspora pellucida</name>
    <dbReference type="NCBI Taxonomy" id="1433469"/>
    <lineage>
        <taxon>Eukaryota</taxon>
        <taxon>Fungi</taxon>
        <taxon>Fungi incertae sedis</taxon>
        <taxon>Mucoromycota</taxon>
        <taxon>Glomeromycotina</taxon>
        <taxon>Glomeromycetes</taxon>
        <taxon>Diversisporales</taxon>
        <taxon>Gigasporaceae</taxon>
        <taxon>Cetraspora</taxon>
    </lineage>
</organism>
<sequence>MNRLIKEGVKSTSSLCDLHKHIQNLLDNEAKFGKIKKALNIALNLGCEEELIDIITHFVDQKKSILESTNDENVHLDQSEQIIVMDSFVTKHRKWPPTRRLKGFSESQGYKEPAHNNYAINSSDSNLRIPLSNASSNNSSYIVKESK</sequence>
<gene>
    <name evidence="1" type="ORF">CPELLU_LOCUS6954</name>
</gene>
<dbReference type="Proteomes" id="UP000789759">
    <property type="component" value="Unassembled WGS sequence"/>
</dbReference>
<dbReference type="OrthoDB" id="2370036at2759"/>
<proteinExistence type="predicted"/>
<keyword evidence="2" id="KW-1185">Reference proteome</keyword>
<dbReference type="AlphaFoldDB" id="A0A9N9CFS4"/>
<comment type="caution">
    <text evidence="1">The sequence shown here is derived from an EMBL/GenBank/DDBJ whole genome shotgun (WGS) entry which is preliminary data.</text>
</comment>